<feature type="signal peptide" evidence="1">
    <location>
        <begin position="1"/>
        <end position="27"/>
    </location>
</feature>
<accession>A0A2P2KD34</accession>
<reference evidence="2" key="1">
    <citation type="submission" date="2018-02" db="EMBL/GenBank/DDBJ databases">
        <title>Rhizophora mucronata_Transcriptome.</title>
        <authorList>
            <person name="Meera S.P."/>
            <person name="Sreeshan A."/>
            <person name="Augustine A."/>
        </authorList>
    </citation>
    <scope>NUCLEOTIDE SEQUENCE</scope>
    <source>
        <tissue evidence="2">Leaf</tissue>
    </source>
</reference>
<sequence>MRHRVLHLLGQFLAHFLLLFLKTEIKDQRIEITIKTAREFAYVLSGAVGYDNQYLRLAAAAAAAATVVGGSGD</sequence>
<feature type="chain" id="PRO_5015190137" evidence="1">
    <location>
        <begin position="28"/>
        <end position="73"/>
    </location>
</feature>
<dbReference type="AlphaFoldDB" id="A0A2P2KD34"/>
<evidence type="ECO:0000256" key="1">
    <source>
        <dbReference type="SAM" id="SignalP"/>
    </source>
</evidence>
<organism evidence="2">
    <name type="scientific">Rhizophora mucronata</name>
    <name type="common">Asiatic mangrove</name>
    <dbReference type="NCBI Taxonomy" id="61149"/>
    <lineage>
        <taxon>Eukaryota</taxon>
        <taxon>Viridiplantae</taxon>
        <taxon>Streptophyta</taxon>
        <taxon>Embryophyta</taxon>
        <taxon>Tracheophyta</taxon>
        <taxon>Spermatophyta</taxon>
        <taxon>Magnoliopsida</taxon>
        <taxon>eudicotyledons</taxon>
        <taxon>Gunneridae</taxon>
        <taxon>Pentapetalae</taxon>
        <taxon>rosids</taxon>
        <taxon>fabids</taxon>
        <taxon>Malpighiales</taxon>
        <taxon>Rhizophoraceae</taxon>
        <taxon>Rhizophora</taxon>
    </lineage>
</organism>
<protein>
    <submittedName>
        <fullName evidence="2">Uncharacterized protein LOC105647198 isoform X3</fullName>
    </submittedName>
</protein>
<evidence type="ECO:0000313" key="2">
    <source>
        <dbReference type="EMBL" id="MBX03643.1"/>
    </source>
</evidence>
<name>A0A2P2KD34_RHIMU</name>
<keyword evidence="1" id="KW-0732">Signal</keyword>
<dbReference type="EMBL" id="GGEC01023159">
    <property type="protein sequence ID" value="MBX03643.1"/>
    <property type="molecule type" value="Transcribed_RNA"/>
</dbReference>
<proteinExistence type="predicted"/>